<reference evidence="1" key="1">
    <citation type="submission" date="2023-01" db="EMBL/GenBank/DDBJ databases">
        <authorList>
            <person name="Van Ghelder C."/>
            <person name="Rancurel C."/>
        </authorList>
    </citation>
    <scope>NUCLEOTIDE SEQUENCE</scope>
    <source>
        <strain evidence="1">CNCM I-4278</strain>
    </source>
</reference>
<evidence type="ECO:0000313" key="2">
    <source>
        <dbReference type="Proteomes" id="UP001152607"/>
    </source>
</evidence>
<name>A0A9W4U812_9PLEO</name>
<comment type="caution">
    <text evidence="1">The sequence shown here is derived from an EMBL/GenBank/DDBJ whole genome shotgun (WGS) entry which is preliminary data.</text>
</comment>
<evidence type="ECO:0000313" key="1">
    <source>
        <dbReference type="EMBL" id="CAI6330359.1"/>
    </source>
</evidence>
<accession>A0A9W4U812</accession>
<sequence length="114" mass="12559">MFVLFAVDAVVVAVVESSLLGSALFGTRAFESILHRAGFDSIHVPNLETRPPPLSPSSLQIVQSRSDRQSIASTAFDRKSTLTVHVHCDLVRCPRLVAQSIDQRSKTIPHQIPW</sequence>
<gene>
    <name evidence="1" type="ORF">PDIGIT_LOCUS4223</name>
</gene>
<dbReference type="EMBL" id="CAOQHR010000002">
    <property type="protein sequence ID" value="CAI6330359.1"/>
    <property type="molecule type" value="Genomic_DNA"/>
</dbReference>
<proteinExistence type="predicted"/>
<dbReference type="Proteomes" id="UP001152607">
    <property type="component" value="Unassembled WGS sequence"/>
</dbReference>
<keyword evidence="2" id="KW-1185">Reference proteome</keyword>
<dbReference type="AlphaFoldDB" id="A0A9W4U812"/>
<protein>
    <submittedName>
        <fullName evidence="1">Uncharacterized protein</fullName>
    </submittedName>
</protein>
<organism evidence="1 2">
    <name type="scientific">Periconia digitata</name>
    <dbReference type="NCBI Taxonomy" id="1303443"/>
    <lineage>
        <taxon>Eukaryota</taxon>
        <taxon>Fungi</taxon>
        <taxon>Dikarya</taxon>
        <taxon>Ascomycota</taxon>
        <taxon>Pezizomycotina</taxon>
        <taxon>Dothideomycetes</taxon>
        <taxon>Pleosporomycetidae</taxon>
        <taxon>Pleosporales</taxon>
        <taxon>Massarineae</taxon>
        <taxon>Periconiaceae</taxon>
        <taxon>Periconia</taxon>
    </lineage>
</organism>